<sequence length="331" mass="36252">MSSLTSSLQSGSRIAVEPSDRTAVNSFSLDKVPIGDTGSTGRVPPTVAAFQSVTDSPVHGAPSSGPPTEARPVHALTSMDTSGSLAESAEQRQLAHVVPLSSGREAFARLYIFDWDNTLCPTDWLCELYSRCGQSVYTAKRPCAALCSPVIKSRLALLETSVRRLLQKCTERGQVTILSNATSVGLLKTLRLLPLVQRTLTELKVQIVSARDMCEPHGLPLEKWKDTALIRLVTAFINKRPQQKHSIMTIGDQQLEHIALHNAAYHLQLSCGWECHPKCIKYVESPSLEALTRQTLFLTELLDRFADAESGTFCMQLKDVLSGEIVPSALR</sequence>
<dbReference type="VEuPathDB" id="ToxoDB:EMWEY_00001160"/>
<dbReference type="EMBL" id="HG722022">
    <property type="protein sequence ID" value="CDJ61179.1"/>
    <property type="molecule type" value="Genomic_DNA"/>
</dbReference>
<reference evidence="2" key="2">
    <citation type="submission" date="2013-10" db="EMBL/GenBank/DDBJ databases">
        <authorList>
            <person name="Aslett M."/>
        </authorList>
    </citation>
    <scope>NUCLEOTIDE SEQUENCE [LARGE SCALE GENOMIC DNA]</scope>
    <source>
        <strain evidence="2">Weybridge</strain>
    </source>
</reference>
<gene>
    <name evidence="2" type="ORF">EMWEY_00001160</name>
</gene>
<dbReference type="PANTHER" id="PTHR38899">
    <property type="entry name" value="DOMAIN OOKINETE PROTEIN, PUTATIVE-RELATED"/>
    <property type="match status" value="1"/>
</dbReference>
<dbReference type="AlphaFoldDB" id="U6MFF3"/>
<accession>U6MFF3</accession>
<dbReference type="RefSeq" id="XP_013337829.1">
    <property type="nucleotide sequence ID" value="XM_013482375.1"/>
</dbReference>
<organism evidence="2 3">
    <name type="scientific">Eimeria maxima</name>
    <name type="common">Coccidian parasite</name>
    <dbReference type="NCBI Taxonomy" id="5804"/>
    <lineage>
        <taxon>Eukaryota</taxon>
        <taxon>Sar</taxon>
        <taxon>Alveolata</taxon>
        <taxon>Apicomplexa</taxon>
        <taxon>Conoidasida</taxon>
        <taxon>Coccidia</taxon>
        <taxon>Eucoccidiorida</taxon>
        <taxon>Eimeriorina</taxon>
        <taxon>Eimeriidae</taxon>
        <taxon>Eimeria</taxon>
    </lineage>
</organism>
<evidence type="ECO:0000313" key="2">
    <source>
        <dbReference type="EMBL" id="CDJ61179.1"/>
    </source>
</evidence>
<dbReference type="OrthoDB" id="166018at2759"/>
<keyword evidence="3" id="KW-1185">Reference proteome</keyword>
<evidence type="ECO:0000313" key="3">
    <source>
        <dbReference type="Proteomes" id="UP000030763"/>
    </source>
</evidence>
<dbReference type="OMA" id="HSIMTIG"/>
<feature type="region of interest" description="Disordered" evidence="1">
    <location>
        <begin position="54"/>
        <end position="73"/>
    </location>
</feature>
<protein>
    <submittedName>
        <fullName evidence="2">Uncharacterized protein</fullName>
    </submittedName>
</protein>
<name>U6MFF3_EIMMA</name>
<dbReference type="GeneID" id="25334102"/>
<reference evidence="2" key="1">
    <citation type="submission" date="2013-10" db="EMBL/GenBank/DDBJ databases">
        <title>Genomic analysis of the causative agents of coccidiosis in chickens.</title>
        <authorList>
            <person name="Reid A.J."/>
            <person name="Blake D."/>
            <person name="Billington K."/>
            <person name="Browne H."/>
            <person name="Dunn M."/>
            <person name="Hung S."/>
            <person name="Kawahara F."/>
            <person name="Miranda-Saavedra D."/>
            <person name="Mourier T."/>
            <person name="Nagra H."/>
            <person name="Otto T.D."/>
            <person name="Rawlings N."/>
            <person name="Sanchez A."/>
            <person name="Sanders M."/>
            <person name="Subramaniam C."/>
            <person name="Tay Y."/>
            <person name="Dear P."/>
            <person name="Doerig C."/>
            <person name="Gruber A."/>
            <person name="Parkinson J."/>
            <person name="Shirley M."/>
            <person name="Wan K.L."/>
            <person name="Berriman M."/>
            <person name="Tomley F."/>
            <person name="Pain A."/>
        </authorList>
    </citation>
    <scope>NUCLEOTIDE SEQUENCE [LARGE SCALE GENOMIC DNA]</scope>
    <source>
        <strain evidence="2">Weybridge</strain>
    </source>
</reference>
<dbReference type="PANTHER" id="PTHR38899:SF1">
    <property type="entry name" value="PROTEIN KINASE"/>
    <property type="match status" value="1"/>
</dbReference>
<dbReference type="Proteomes" id="UP000030763">
    <property type="component" value="Unassembled WGS sequence"/>
</dbReference>
<evidence type="ECO:0000256" key="1">
    <source>
        <dbReference type="SAM" id="MobiDB-lite"/>
    </source>
</evidence>
<proteinExistence type="predicted"/>
<feature type="region of interest" description="Disordered" evidence="1">
    <location>
        <begin position="25"/>
        <end position="45"/>
    </location>
</feature>